<keyword evidence="3" id="KW-0325">Glycoprotein</keyword>
<name>A0A1X2GPJ5_9FUNG</name>
<dbReference type="InterPro" id="IPR000322">
    <property type="entry name" value="Glyco_hydro_31_TIM"/>
</dbReference>
<dbReference type="SUPFAM" id="SSF51011">
    <property type="entry name" value="Glycosyl hydrolase domain"/>
    <property type="match status" value="1"/>
</dbReference>
<keyword evidence="4 6" id="KW-0326">Glycosidase</keyword>
<dbReference type="Gene3D" id="2.60.40.1180">
    <property type="entry name" value="Golgi alpha-mannosidase II"/>
    <property type="match status" value="2"/>
</dbReference>
<evidence type="ECO:0000256" key="6">
    <source>
        <dbReference type="RuleBase" id="RU361185"/>
    </source>
</evidence>
<accession>A0A1X2GPJ5</accession>
<dbReference type="Gene3D" id="2.60.40.1760">
    <property type="entry name" value="glycosyl hydrolase (family 31)"/>
    <property type="match status" value="1"/>
</dbReference>
<comment type="caution">
    <text evidence="11">The sequence shown here is derived from an EMBL/GenBank/DDBJ whole genome shotgun (WGS) entry which is preliminary data.</text>
</comment>
<keyword evidence="7" id="KW-0732">Signal</keyword>
<dbReference type="Gene3D" id="3.20.20.80">
    <property type="entry name" value="Glycosidases"/>
    <property type="match status" value="1"/>
</dbReference>
<keyword evidence="12" id="KW-1185">Reference proteome</keyword>
<sequence length="880" mass="98244">MVQLKTSLLLAASCLLGFSFAEINYDTTANANGYRVSGTVKQTRTGITFPLSFVSKGSTGKDFYGKTIDDLTVTVDYETEDRLHVLITDKAKEQYLVPNSELGFERPEVKRRARHPNYEFKYTDNPFGFQVIRTSDKEVVFDTMNQPLVFEDQYIELTTVLPADANIYGLGEITEPFRKDSIKNVSTIFTTDASTPLYGNIYGSHPIYMEHRNGASHGVFLLSGHGMDVFTVNGRLTYKILGGGLEFYFFTPKKATPNNFVSLYTDLIGKPFLPSLWMLGWHQCRYGYENISVVEDVVKKYKEADIPLEAAWIDIDYMDRFKDFTVDPVNFPLEEMQALSKKLHADGQKFVTMVDAAISTNTSYGPHDRLLASGAFVKNPDGTEYAGQVWPGFTAFPDWWHPNAQAYWTKEIGDWLALLDLDGLWIDMNEPSAFCTGSCGTNRTDETPPLFWTLPEAEQKALFDKWQVALEEQNQYLNTTRDLISPNYAIANSNGNLSFHGLATSAQFHGDVAFYDIKSLYGHAMCKVTRNAILEHEPKKRPFLLTRSSFAGTGKSAGHWTGDNFSQWEYLKLSIGTVLSMQLFGISYSGADTCGFNDNATEELCTRWSQVGAFYPFARNHNNKGQVDQYPYLWESTAEASRVALGARYAMLPYFYTLHEESSRVGTGVWRPLFFEYPAEASFVKNEAQFLLGTDVLLSPVLDDGARSVEAQFPVGTWYDWFTSERVESNDASNKVSLPANLTQIPIHVRGGAIVPLKSPKYTVGETYSTPYTLLVVLDDTNAAAGRLYIDDGDSLVQQGTSSINFSFKNGKLQASGKFGYDAAEPIGAIKVVGGKNNYAGKLNQLSIRGKTFRASHPSPNVAEFSGLSIALEHPFSVKF</sequence>
<dbReference type="Pfam" id="PF13802">
    <property type="entry name" value="Gal_mutarotas_2"/>
    <property type="match status" value="1"/>
</dbReference>
<gene>
    <name evidence="11" type="ORF">DM01DRAFT_1371693</name>
</gene>
<dbReference type="Pfam" id="PF21365">
    <property type="entry name" value="Glyco_hydro_31_3rd"/>
    <property type="match status" value="1"/>
</dbReference>
<evidence type="ECO:0000256" key="2">
    <source>
        <dbReference type="ARBA" id="ARBA00022801"/>
    </source>
</evidence>
<evidence type="ECO:0000313" key="11">
    <source>
        <dbReference type="EMBL" id="ORX58669.1"/>
    </source>
</evidence>
<organism evidence="11 12">
    <name type="scientific">Hesseltinella vesiculosa</name>
    <dbReference type="NCBI Taxonomy" id="101127"/>
    <lineage>
        <taxon>Eukaryota</taxon>
        <taxon>Fungi</taxon>
        <taxon>Fungi incertae sedis</taxon>
        <taxon>Mucoromycota</taxon>
        <taxon>Mucoromycotina</taxon>
        <taxon>Mucoromycetes</taxon>
        <taxon>Mucorales</taxon>
        <taxon>Cunninghamellaceae</taxon>
        <taxon>Hesseltinella</taxon>
    </lineage>
</organism>
<feature type="domain" description="Glycoside hydrolase family 31 N-terminal" evidence="9">
    <location>
        <begin position="99"/>
        <end position="223"/>
    </location>
</feature>
<feature type="domain" description="Glycosyl hydrolase family 31 C-terminal" evidence="10">
    <location>
        <begin position="666"/>
        <end position="755"/>
    </location>
</feature>
<feature type="signal peptide" evidence="7">
    <location>
        <begin position="1"/>
        <end position="21"/>
    </location>
</feature>
<dbReference type="STRING" id="101127.A0A1X2GPJ5"/>
<evidence type="ECO:0000256" key="3">
    <source>
        <dbReference type="ARBA" id="ARBA00023180"/>
    </source>
</evidence>
<dbReference type="SUPFAM" id="SSF74650">
    <property type="entry name" value="Galactose mutarotase-like"/>
    <property type="match status" value="1"/>
</dbReference>
<reference evidence="11 12" key="1">
    <citation type="submission" date="2016-07" db="EMBL/GenBank/DDBJ databases">
        <title>Pervasive Adenine N6-methylation of Active Genes in Fungi.</title>
        <authorList>
            <consortium name="DOE Joint Genome Institute"/>
            <person name="Mondo S.J."/>
            <person name="Dannebaum R.O."/>
            <person name="Kuo R.C."/>
            <person name="Labutti K."/>
            <person name="Haridas S."/>
            <person name="Kuo A."/>
            <person name="Salamov A."/>
            <person name="Ahrendt S.R."/>
            <person name="Lipzen A."/>
            <person name="Sullivan W."/>
            <person name="Andreopoulos W.B."/>
            <person name="Clum A."/>
            <person name="Lindquist E."/>
            <person name="Daum C."/>
            <person name="Ramamoorthy G.K."/>
            <person name="Gryganskyi A."/>
            <person name="Culley D."/>
            <person name="Magnuson J.K."/>
            <person name="James T.Y."/>
            <person name="O'Malley M.A."/>
            <person name="Stajich J.E."/>
            <person name="Spatafora J.W."/>
            <person name="Visel A."/>
            <person name="Grigoriev I.V."/>
        </authorList>
    </citation>
    <scope>NUCLEOTIDE SEQUENCE [LARGE SCALE GENOMIC DNA]</scope>
    <source>
        <strain evidence="11 12">NRRL 3301</strain>
    </source>
</reference>
<dbReference type="InterPro" id="IPR017853">
    <property type="entry name" value="GH"/>
</dbReference>
<comment type="similarity">
    <text evidence="1 6">Belongs to the glycosyl hydrolase 31 family.</text>
</comment>
<dbReference type="InterPro" id="IPR011013">
    <property type="entry name" value="Gal_mutarotase_sf_dom"/>
</dbReference>
<evidence type="ECO:0000256" key="5">
    <source>
        <dbReference type="ARBA" id="ARBA00041343"/>
    </source>
</evidence>
<dbReference type="InterPro" id="IPR048395">
    <property type="entry name" value="Glyco_hydro_31_C"/>
</dbReference>
<evidence type="ECO:0000259" key="10">
    <source>
        <dbReference type="Pfam" id="PF21365"/>
    </source>
</evidence>
<evidence type="ECO:0000259" key="9">
    <source>
        <dbReference type="Pfam" id="PF13802"/>
    </source>
</evidence>
<evidence type="ECO:0000256" key="1">
    <source>
        <dbReference type="ARBA" id="ARBA00007806"/>
    </source>
</evidence>
<dbReference type="InterPro" id="IPR025887">
    <property type="entry name" value="Glyco_hydro_31_N_dom"/>
</dbReference>
<dbReference type="CDD" id="cd06602">
    <property type="entry name" value="GH31_MGAM_SI_GAA"/>
    <property type="match status" value="1"/>
</dbReference>
<dbReference type="PANTHER" id="PTHR22762">
    <property type="entry name" value="ALPHA-GLUCOSIDASE"/>
    <property type="match status" value="1"/>
</dbReference>
<dbReference type="GO" id="GO:0005975">
    <property type="term" value="P:carbohydrate metabolic process"/>
    <property type="evidence" value="ECO:0007669"/>
    <property type="project" value="InterPro"/>
</dbReference>
<dbReference type="PANTHER" id="PTHR22762:SF133">
    <property type="entry name" value="P-TYPE DOMAIN-CONTAINING PROTEIN"/>
    <property type="match status" value="1"/>
</dbReference>
<evidence type="ECO:0000256" key="4">
    <source>
        <dbReference type="ARBA" id="ARBA00023295"/>
    </source>
</evidence>
<dbReference type="GO" id="GO:0004553">
    <property type="term" value="F:hydrolase activity, hydrolyzing O-glycosyl compounds"/>
    <property type="evidence" value="ECO:0007669"/>
    <property type="project" value="InterPro"/>
</dbReference>
<dbReference type="GO" id="GO:0030246">
    <property type="term" value="F:carbohydrate binding"/>
    <property type="evidence" value="ECO:0007669"/>
    <property type="project" value="InterPro"/>
</dbReference>
<evidence type="ECO:0000256" key="7">
    <source>
        <dbReference type="SAM" id="SignalP"/>
    </source>
</evidence>
<dbReference type="AlphaFoldDB" id="A0A1X2GPJ5"/>
<feature type="domain" description="Glycoside hydrolase family 31 TIM barrel" evidence="8">
    <location>
        <begin position="271"/>
        <end position="658"/>
    </location>
</feature>
<evidence type="ECO:0000313" key="12">
    <source>
        <dbReference type="Proteomes" id="UP000242146"/>
    </source>
</evidence>
<dbReference type="Proteomes" id="UP000242146">
    <property type="component" value="Unassembled WGS sequence"/>
</dbReference>
<dbReference type="CDD" id="cd14752">
    <property type="entry name" value="GH31_N"/>
    <property type="match status" value="1"/>
</dbReference>
<dbReference type="SUPFAM" id="SSF51445">
    <property type="entry name" value="(Trans)glycosidases"/>
    <property type="match status" value="1"/>
</dbReference>
<dbReference type="InterPro" id="IPR030458">
    <property type="entry name" value="Glyco_hydro_31_AS"/>
</dbReference>
<feature type="chain" id="PRO_5012304272" description="Maltase" evidence="7">
    <location>
        <begin position="22"/>
        <end position="880"/>
    </location>
</feature>
<dbReference type="Pfam" id="PF01055">
    <property type="entry name" value="Glyco_hydro_31_2nd"/>
    <property type="match status" value="1"/>
</dbReference>
<proteinExistence type="inferred from homology"/>
<dbReference type="InterPro" id="IPR013780">
    <property type="entry name" value="Glyco_hydro_b"/>
</dbReference>
<dbReference type="PROSITE" id="PS00129">
    <property type="entry name" value="GLYCOSYL_HYDROL_F31_1"/>
    <property type="match status" value="1"/>
</dbReference>
<protein>
    <recommendedName>
        <fullName evidence="5">Maltase</fullName>
    </recommendedName>
</protein>
<dbReference type="EMBL" id="MCGT01000006">
    <property type="protein sequence ID" value="ORX58669.1"/>
    <property type="molecule type" value="Genomic_DNA"/>
</dbReference>
<keyword evidence="2 6" id="KW-0378">Hydrolase</keyword>
<dbReference type="OrthoDB" id="5839090at2759"/>
<evidence type="ECO:0000259" key="8">
    <source>
        <dbReference type="Pfam" id="PF01055"/>
    </source>
</evidence>